<accession>A0A8C4QIX3</accession>
<dbReference type="InterPro" id="IPR003891">
    <property type="entry name" value="Initiation_fac_eIF4g_MI"/>
</dbReference>
<evidence type="ECO:0000256" key="1">
    <source>
        <dbReference type="ARBA" id="ARBA00004604"/>
    </source>
</evidence>
<dbReference type="GO" id="GO:0003723">
    <property type="term" value="F:RNA binding"/>
    <property type="evidence" value="ECO:0007669"/>
    <property type="project" value="InterPro"/>
</dbReference>
<sequence length="453" mass="51332">GGRLSLGIGCERRQQAKHSVCSSQVGAEFVEVVAKKFHELHSTGGTFGEGKTCNNVVAILAQLYNFGVVHSILIVDVFRRLLVSFGERDIEIVLQLLRLVGFALRRDNPVALKDLIVEVQTKAKGVACEEQRRARVWFMLENMMALKNNDMRKIPGYDPSTTERIRKLLRSRVRKLNASSDSVLRVSLDNLLAADTVGRWWIVGSAWSLTPQAGNAATTGPQSQQPIGGVSAEMQELARQQRMNTDIRRRIFYILLSGEDYIDAFEKLIGLGLKDQQQQEIIHVLLSCCLQERTFNPYYVYLGKKLCNHHHRFQMTFQFSTWDHLRDLQKLSSLCKENLCSFLSRMISCKALPISIFKILEFSELDKESMRFLRQVLTRVLLDTQDNDLIEIFARVSGLPKLKVFCEGLKLFLNHFLLHGSGMALVDGDTEKMLAKVALAEKALQAKDSRLCL</sequence>
<dbReference type="PROSITE" id="PS51366">
    <property type="entry name" value="MI"/>
    <property type="match status" value="1"/>
</dbReference>
<comment type="subcellular location">
    <subcellularLocation>
        <location evidence="1">Nucleus</location>
        <location evidence="1">Nucleolus</location>
    </subcellularLocation>
</comment>
<dbReference type="SUPFAM" id="SSF48371">
    <property type="entry name" value="ARM repeat"/>
    <property type="match status" value="1"/>
</dbReference>
<dbReference type="PANTHER" id="PTHR18034">
    <property type="entry name" value="CELL CYCLE CONTROL PROTEIN CWF22-RELATED"/>
    <property type="match status" value="1"/>
</dbReference>
<name>A0A8C4QIX3_EPTBU</name>
<evidence type="ECO:0000256" key="3">
    <source>
        <dbReference type="ARBA" id="ARBA00023242"/>
    </source>
</evidence>
<evidence type="ECO:0000313" key="5">
    <source>
        <dbReference type="Ensembl" id="ENSEBUP00000016042.1"/>
    </source>
</evidence>
<dbReference type="GO" id="GO:0042274">
    <property type="term" value="P:ribosomal small subunit biogenesis"/>
    <property type="evidence" value="ECO:0007669"/>
    <property type="project" value="TreeGrafter"/>
</dbReference>
<protein>
    <submittedName>
        <fullName evidence="5">Nucleolar protein with MIF4G domain 1</fullName>
    </submittedName>
</protein>
<keyword evidence="6" id="KW-1185">Reference proteome</keyword>
<dbReference type="GeneTree" id="ENSGT00940000153458"/>
<dbReference type="PANTHER" id="PTHR18034:SF4">
    <property type="entry name" value="NUCLEOLAR MIF4G DOMAIN-CONTAINING PROTEIN 1"/>
    <property type="match status" value="1"/>
</dbReference>
<dbReference type="SMART" id="SM00544">
    <property type="entry name" value="MA3"/>
    <property type="match status" value="1"/>
</dbReference>
<dbReference type="Pfam" id="PF02847">
    <property type="entry name" value="MA3"/>
    <property type="match status" value="1"/>
</dbReference>
<dbReference type="Gene3D" id="1.25.40.180">
    <property type="match status" value="1"/>
</dbReference>
<feature type="domain" description="MI" evidence="4">
    <location>
        <begin position="246"/>
        <end position="362"/>
    </location>
</feature>
<dbReference type="GO" id="GO:0005730">
    <property type="term" value="C:nucleolus"/>
    <property type="evidence" value="ECO:0007669"/>
    <property type="project" value="UniProtKB-SubCell"/>
</dbReference>
<dbReference type="Ensembl" id="ENSEBUT00000016617.1">
    <property type="protein sequence ID" value="ENSEBUP00000016042.1"/>
    <property type="gene ID" value="ENSEBUG00000010077.1"/>
</dbReference>
<dbReference type="InterPro" id="IPR003890">
    <property type="entry name" value="MIF4G-like_typ-3"/>
</dbReference>
<dbReference type="Pfam" id="PF02854">
    <property type="entry name" value="MIF4G"/>
    <property type="match status" value="1"/>
</dbReference>
<dbReference type="Proteomes" id="UP000694388">
    <property type="component" value="Unplaced"/>
</dbReference>
<dbReference type="InterPro" id="IPR016024">
    <property type="entry name" value="ARM-type_fold"/>
</dbReference>
<reference evidence="5" key="1">
    <citation type="submission" date="2025-08" db="UniProtKB">
        <authorList>
            <consortium name="Ensembl"/>
        </authorList>
    </citation>
    <scope>IDENTIFICATION</scope>
</reference>
<reference evidence="5" key="2">
    <citation type="submission" date="2025-09" db="UniProtKB">
        <authorList>
            <consortium name="Ensembl"/>
        </authorList>
    </citation>
    <scope>IDENTIFICATION</scope>
</reference>
<dbReference type="InterPro" id="IPR050781">
    <property type="entry name" value="CWC22_splicing_factor"/>
</dbReference>
<evidence type="ECO:0000259" key="4">
    <source>
        <dbReference type="PROSITE" id="PS51366"/>
    </source>
</evidence>
<evidence type="ECO:0000313" key="6">
    <source>
        <dbReference type="Proteomes" id="UP000694388"/>
    </source>
</evidence>
<proteinExistence type="inferred from homology"/>
<organism evidence="5 6">
    <name type="scientific">Eptatretus burgeri</name>
    <name type="common">Inshore hagfish</name>
    <dbReference type="NCBI Taxonomy" id="7764"/>
    <lineage>
        <taxon>Eukaryota</taxon>
        <taxon>Metazoa</taxon>
        <taxon>Chordata</taxon>
        <taxon>Craniata</taxon>
        <taxon>Vertebrata</taxon>
        <taxon>Cyclostomata</taxon>
        <taxon>Myxini</taxon>
        <taxon>Myxiniformes</taxon>
        <taxon>Myxinidae</taxon>
        <taxon>Eptatretinae</taxon>
        <taxon>Eptatretus</taxon>
    </lineage>
</organism>
<evidence type="ECO:0000256" key="2">
    <source>
        <dbReference type="ARBA" id="ARBA00006856"/>
    </source>
</evidence>
<dbReference type="OMA" id="LYKSPDC"/>
<dbReference type="AlphaFoldDB" id="A0A8C4QIX3"/>
<comment type="similarity">
    <text evidence="2">Belongs to the CWC22 family.</text>
</comment>
<keyword evidence="3" id="KW-0539">Nucleus</keyword>